<protein>
    <recommendedName>
        <fullName evidence="1">Lcl C-terminal domain-containing protein</fullName>
    </recommendedName>
</protein>
<gene>
    <name evidence="2" type="ORF">METZ01_LOCUS54095</name>
</gene>
<evidence type="ECO:0000313" key="2">
    <source>
        <dbReference type="EMBL" id="SVA01241.1"/>
    </source>
</evidence>
<proteinExistence type="predicted"/>
<evidence type="ECO:0000259" key="1">
    <source>
        <dbReference type="Pfam" id="PF07603"/>
    </source>
</evidence>
<dbReference type="AlphaFoldDB" id="A0A381SD33"/>
<reference evidence="2" key="1">
    <citation type="submission" date="2018-05" db="EMBL/GenBank/DDBJ databases">
        <authorList>
            <person name="Lanie J.A."/>
            <person name="Ng W.-L."/>
            <person name="Kazmierczak K.M."/>
            <person name="Andrzejewski T.M."/>
            <person name="Davidsen T.M."/>
            <person name="Wayne K.J."/>
            <person name="Tettelin H."/>
            <person name="Glass J.I."/>
            <person name="Rusch D."/>
            <person name="Podicherti R."/>
            <person name="Tsui H.-C.T."/>
            <person name="Winkler M.E."/>
        </authorList>
    </citation>
    <scope>NUCLEOTIDE SEQUENCE</scope>
</reference>
<accession>A0A381SD33</accession>
<dbReference type="InterPro" id="IPR011460">
    <property type="entry name" value="Lcl_C"/>
</dbReference>
<organism evidence="2">
    <name type="scientific">marine metagenome</name>
    <dbReference type="NCBI Taxonomy" id="408172"/>
    <lineage>
        <taxon>unclassified sequences</taxon>
        <taxon>metagenomes</taxon>
        <taxon>ecological metagenomes</taxon>
    </lineage>
</organism>
<sequence>MTDEERFKDNENGTISDTRYNLMWTKEDSYQMRNKWCAWKGAHNYIVWLNEQKFAGHEDWRLPKSQECRNLYDHESKNSDFNGDIVHIDYKFPEGCGSNYWCVEESGINAMAYNFYSDRAYQVRKKAKDEDNMCCRAVRTAGPPVKKSGRLSNTGRTRRE</sequence>
<name>A0A381SD33_9ZZZZ</name>
<dbReference type="Pfam" id="PF07603">
    <property type="entry name" value="Lcl_C"/>
    <property type="match status" value="1"/>
</dbReference>
<feature type="domain" description="Lcl C-terminal" evidence="1">
    <location>
        <begin position="13"/>
        <end position="139"/>
    </location>
</feature>
<dbReference type="EMBL" id="UINC01002883">
    <property type="protein sequence ID" value="SVA01241.1"/>
    <property type="molecule type" value="Genomic_DNA"/>
</dbReference>